<proteinExistence type="inferred from homology"/>
<evidence type="ECO:0000256" key="2">
    <source>
        <dbReference type="ARBA" id="ARBA00022723"/>
    </source>
</evidence>
<sequence>MKIISWNINSVRVRIEQLLELLRQEKPDIVCLQEIKCESGDFPHLDVRSLGYYAVVLGQKSYNGVAILSRDQPALVSDGLETDIGGLREARAISTRLGSFDVLNVYVPNGDVVSSDKFDHKLKWLDALFESIDSKWFDDDPLIVCGDFNIAPEDEDTHDPAQWKSSVLCDPRVRKRLKTLEDWGLEDLGRDAHEFTWWDYRNQGFEKDEGLRIDLIMATSALKCTKIRVAREFRGMEQPSDHAPVIAEFEAP</sequence>
<feature type="binding site" evidence="6">
    <location>
        <position position="7"/>
    </location>
    <ligand>
        <name>Mg(2+)</name>
        <dbReference type="ChEBI" id="CHEBI:18420"/>
        <label>1</label>
    </ligand>
</feature>
<dbReference type="PROSITE" id="PS51435">
    <property type="entry name" value="AP_NUCLEASE_F1_4"/>
    <property type="match status" value="1"/>
</dbReference>
<accession>A0A5B8XMG2</accession>
<feature type="domain" description="Endonuclease/exonuclease/phosphatase" evidence="8">
    <location>
        <begin position="4"/>
        <end position="242"/>
    </location>
</feature>
<dbReference type="NCBIfam" id="TIGR00195">
    <property type="entry name" value="exoDNase_III"/>
    <property type="match status" value="1"/>
</dbReference>
<organism evidence="9 10">
    <name type="scientific">Microvenator marinus</name>
    <dbReference type="NCBI Taxonomy" id="2600177"/>
    <lineage>
        <taxon>Bacteria</taxon>
        <taxon>Deltaproteobacteria</taxon>
        <taxon>Bradymonadales</taxon>
        <taxon>Microvenatoraceae</taxon>
        <taxon>Microvenator</taxon>
    </lineage>
</organism>
<dbReference type="InterPro" id="IPR037493">
    <property type="entry name" value="ExoIII-like"/>
</dbReference>
<feature type="binding site" evidence="6">
    <location>
        <position position="147"/>
    </location>
    <ligand>
        <name>Mg(2+)</name>
        <dbReference type="ChEBI" id="CHEBI:18420"/>
        <label>1</label>
    </ligand>
</feature>
<comment type="similarity">
    <text evidence="1">Belongs to the DNA repair enzymes AP/ExoA family.</text>
</comment>
<dbReference type="GO" id="GO:0003677">
    <property type="term" value="F:DNA binding"/>
    <property type="evidence" value="ECO:0007669"/>
    <property type="project" value="InterPro"/>
</dbReference>
<keyword evidence="4 6" id="KW-0460">Magnesium</keyword>
<evidence type="ECO:0000313" key="9">
    <source>
        <dbReference type="EMBL" id="QED26361.1"/>
    </source>
</evidence>
<dbReference type="EC" id="3.1.11.2" evidence="9"/>
<feature type="active site" description="Proton acceptor" evidence="5">
    <location>
        <position position="242"/>
    </location>
</feature>
<evidence type="ECO:0000256" key="6">
    <source>
        <dbReference type="PIRSR" id="PIRSR604808-2"/>
    </source>
</evidence>
<dbReference type="RefSeq" id="WP_146957740.1">
    <property type="nucleotide sequence ID" value="NZ_CP042467.1"/>
</dbReference>
<feature type="binding site" evidence="6">
    <location>
        <position position="242"/>
    </location>
    <ligand>
        <name>Mg(2+)</name>
        <dbReference type="ChEBI" id="CHEBI:18420"/>
        <label>1</label>
    </ligand>
</feature>
<reference evidence="9 10" key="1">
    <citation type="submission" date="2019-08" db="EMBL/GenBank/DDBJ databases">
        <authorList>
            <person name="Liang Q."/>
        </authorList>
    </citation>
    <scope>NUCLEOTIDE SEQUENCE [LARGE SCALE GENOMIC DNA]</scope>
    <source>
        <strain evidence="9 10">V1718</strain>
    </source>
</reference>
<evidence type="ECO:0000313" key="10">
    <source>
        <dbReference type="Proteomes" id="UP000321595"/>
    </source>
</evidence>
<feature type="site" description="Important for catalytic activity" evidence="7">
    <location>
        <position position="214"/>
    </location>
</feature>
<dbReference type="GO" id="GO:0008311">
    <property type="term" value="F:double-stranded DNA 3'-5' DNA exonuclease activity"/>
    <property type="evidence" value="ECO:0007669"/>
    <property type="project" value="UniProtKB-EC"/>
</dbReference>
<evidence type="ECO:0000256" key="1">
    <source>
        <dbReference type="ARBA" id="ARBA00007092"/>
    </source>
</evidence>
<dbReference type="NCBIfam" id="TIGR00633">
    <property type="entry name" value="xth"/>
    <property type="match status" value="1"/>
</dbReference>
<protein>
    <submittedName>
        <fullName evidence="9">Exodeoxyribonuclease III</fullName>
        <ecNumber evidence="9">3.1.11.2</ecNumber>
    </submittedName>
</protein>
<feature type="binding site" evidence="6">
    <location>
        <position position="241"/>
    </location>
    <ligand>
        <name>Mg(2+)</name>
        <dbReference type="ChEBI" id="CHEBI:18420"/>
        <label>1</label>
    </ligand>
</feature>
<feature type="site" description="Transition state stabilizer" evidence="7">
    <location>
        <position position="149"/>
    </location>
</feature>
<evidence type="ECO:0000256" key="5">
    <source>
        <dbReference type="PIRSR" id="PIRSR604808-1"/>
    </source>
</evidence>
<feature type="site" description="Interaction with DNA substrate" evidence="7">
    <location>
        <position position="242"/>
    </location>
</feature>
<comment type="cofactor">
    <cofactor evidence="6">
        <name>Mg(2+)</name>
        <dbReference type="ChEBI" id="CHEBI:18420"/>
    </cofactor>
    <cofactor evidence="6">
        <name>Mn(2+)</name>
        <dbReference type="ChEBI" id="CHEBI:29035"/>
    </cofactor>
    <text evidence="6">Probably binds two magnesium or manganese ions per subunit.</text>
</comment>
<dbReference type="InterPro" id="IPR036691">
    <property type="entry name" value="Endo/exonu/phosph_ase_sf"/>
</dbReference>
<name>A0A5B8XMG2_9DELT</name>
<dbReference type="InterPro" id="IPR004808">
    <property type="entry name" value="AP_endonuc_1"/>
</dbReference>
<keyword evidence="3 9" id="KW-0378">Hydrolase</keyword>
<dbReference type="EMBL" id="CP042467">
    <property type="protein sequence ID" value="QED26361.1"/>
    <property type="molecule type" value="Genomic_DNA"/>
</dbReference>
<dbReference type="PROSITE" id="PS00726">
    <property type="entry name" value="AP_NUCLEASE_F1_1"/>
    <property type="match status" value="1"/>
</dbReference>
<feature type="binding site" evidence="6">
    <location>
        <position position="34"/>
    </location>
    <ligand>
        <name>Mg(2+)</name>
        <dbReference type="ChEBI" id="CHEBI:18420"/>
        <label>1</label>
    </ligand>
</feature>
<keyword evidence="6" id="KW-0464">Manganese</keyword>
<feature type="active site" evidence="5">
    <location>
        <position position="106"/>
    </location>
</feature>
<dbReference type="OrthoDB" id="9803914at2"/>
<gene>
    <name evidence="9" type="primary">xth</name>
    <name evidence="9" type="ORF">FRD01_03670</name>
</gene>
<dbReference type="PANTHER" id="PTHR43250">
    <property type="entry name" value="EXODEOXYRIBONUCLEASE III"/>
    <property type="match status" value="1"/>
</dbReference>
<dbReference type="InterPro" id="IPR005135">
    <property type="entry name" value="Endo/exonuclease/phosphatase"/>
</dbReference>
<dbReference type="GO" id="GO:0006281">
    <property type="term" value="P:DNA repair"/>
    <property type="evidence" value="ECO:0007669"/>
    <property type="project" value="InterPro"/>
</dbReference>
<dbReference type="SUPFAM" id="SSF56219">
    <property type="entry name" value="DNase I-like"/>
    <property type="match status" value="1"/>
</dbReference>
<feature type="binding site" evidence="6">
    <location>
        <position position="149"/>
    </location>
    <ligand>
        <name>Mg(2+)</name>
        <dbReference type="ChEBI" id="CHEBI:18420"/>
        <label>1</label>
    </ligand>
</feature>
<dbReference type="Pfam" id="PF03372">
    <property type="entry name" value="Exo_endo_phos"/>
    <property type="match status" value="1"/>
</dbReference>
<evidence type="ECO:0000259" key="8">
    <source>
        <dbReference type="Pfam" id="PF03372"/>
    </source>
</evidence>
<evidence type="ECO:0000256" key="4">
    <source>
        <dbReference type="ARBA" id="ARBA00022842"/>
    </source>
</evidence>
<dbReference type="PANTHER" id="PTHR43250:SF2">
    <property type="entry name" value="EXODEOXYRIBONUCLEASE III"/>
    <property type="match status" value="1"/>
</dbReference>
<dbReference type="GO" id="GO:0046872">
    <property type="term" value="F:metal ion binding"/>
    <property type="evidence" value="ECO:0007669"/>
    <property type="project" value="UniProtKB-KW"/>
</dbReference>
<keyword evidence="10" id="KW-1185">Reference proteome</keyword>
<dbReference type="Proteomes" id="UP000321595">
    <property type="component" value="Chromosome"/>
</dbReference>
<evidence type="ECO:0000256" key="7">
    <source>
        <dbReference type="PIRSR" id="PIRSR604808-3"/>
    </source>
</evidence>
<keyword evidence="2 6" id="KW-0479">Metal-binding</keyword>
<dbReference type="InterPro" id="IPR020847">
    <property type="entry name" value="AP_endonuclease_F1_BS"/>
</dbReference>
<evidence type="ECO:0000256" key="3">
    <source>
        <dbReference type="ARBA" id="ARBA00022801"/>
    </source>
</evidence>
<dbReference type="AlphaFoldDB" id="A0A5B8XMG2"/>
<dbReference type="KEGG" id="bbae:FRD01_03670"/>
<feature type="active site" description="Proton donor/acceptor" evidence="5">
    <location>
        <position position="147"/>
    </location>
</feature>
<dbReference type="CDD" id="cd09086">
    <property type="entry name" value="ExoIII-like_AP-endo"/>
    <property type="match status" value="1"/>
</dbReference>
<dbReference type="GO" id="GO:0004519">
    <property type="term" value="F:endonuclease activity"/>
    <property type="evidence" value="ECO:0007669"/>
    <property type="project" value="InterPro"/>
</dbReference>
<dbReference type="Gene3D" id="3.60.10.10">
    <property type="entry name" value="Endonuclease/exonuclease/phosphatase"/>
    <property type="match status" value="1"/>
</dbReference>